<feature type="repeat" description="TPR" evidence="1">
    <location>
        <begin position="49"/>
        <end position="82"/>
    </location>
</feature>
<evidence type="ECO:0000256" key="1">
    <source>
        <dbReference type="PROSITE-ProRule" id="PRU00339"/>
    </source>
</evidence>
<dbReference type="Proteomes" id="UP001254608">
    <property type="component" value="Unassembled WGS sequence"/>
</dbReference>
<keyword evidence="3" id="KW-0732">Signal</keyword>
<dbReference type="SUPFAM" id="SSF48452">
    <property type="entry name" value="TPR-like"/>
    <property type="match status" value="1"/>
</dbReference>
<feature type="chain" id="PRO_5046785751" evidence="3">
    <location>
        <begin position="20"/>
        <end position="166"/>
    </location>
</feature>
<evidence type="ECO:0000313" key="4">
    <source>
        <dbReference type="EMBL" id="MDT0497349.1"/>
    </source>
</evidence>
<evidence type="ECO:0000256" key="2">
    <source>
        <dbReference type="SAM" id="MobiDB-lite"/>
    </source>
</evidence>
<protein>
    <submittedName>
        <fullName evidence="4">Tetratricopeptide repeat protein</fullName>
    </submittedName>
</protein>
<comment type="caution">
    <text evidence="4">The sequence shown here is derived from an EMBL/GenBank/DDBJ whole genome shotgun (WGS) entry which is preliminary data.</text>
</comment>
<dbReference type="SMART" id="SM00028">
    <property type="entry name" value="TPR"/>
    <property type="match status" value="2"/>
</dbReference>
<dbReference type="PROSITE" id="PS50005">
    <property type="entry name" value="TPR"/>
    <property type="match status" value="2"/>
</dbReference>
<dbReference type="InterPro" id="IPR019734">
    <property type="entry name" value="TPR_rpt"/>
</dbReference>
<name>A0ABU2WJD2_9GAMM</name>
<dbReference type="Gene3D" id="1.25.40.10">
    <property type="entry name" value="Tetratricopeptide repeat domain"/>
    <property type="match status" value="1"/>
</dbReference>
<organism evidence="4 5">
    <name type="scientific">Banduia mediterranea</name>
    <dbReference type="NCBI Taxonomy" id="3075609"/>
    <lineage>
        <taxon>Bacteria</taxon>
        <taxon>Pseudomonadati</taxon>
        <taxon>Pseudomonadota</taxon>
        <taxon>Gammaproteobacteria</taxon>
        <taxon>Nevskiales</taxon>
        <taxon>Algiphilaceae</taxon>
        <taxon>Banduia</taxon>
    </lineage>
</organism>
<keyword evidence="1" id="KW-0802">TPR repeat</keyword>
<proteinExistence type="predicted"/>
<gene>
    <name evidence="4" type="ORF">RM530_08220</name>
</gene>
<dbReference type="EMBL" id="JAVRIC010000009">
    <property type="protein sequence ID" value="MDT0497349.1"/>
    <property type="molecule type" value="Genomic_DNA"/>
</dbReference>
<evidence type="ECO:0000256" key="3">
    <source>
        <dbReference type="SAM" id="SignalP"/>
    </source>
</evidence>
<dbReference type="PROSITE" id="PS51257">
    <property type="entry name" value="PROKAR_LIPOPROTEIN"/>
    <property type="match status" value="1"/>
</dbReference>
<evidence type="ECO:0000313" key="5">
    <source>
        <dbReference type="Proteomes" id="UP001254608"/>
    </source>
</evidence>
<feature type="signal peptide" evidence="3">
    <location>
        <begin position="1"/>
        <end position="19"/>
    </location>
</feature>
<reference evidence="4 5" key="1">
    <citation type="submission" date="2023-09" db="EMBL/GenBank/DDBJ databases">
        <authorList>
            <person name="Rey-Velasco X."/>
        </authorList>
    </citation>
    <scope>NUCLEOTIDE SEQUENCE [LARGE SCALE GENOMIC DNA]</scope>
    <source>
        <strain evidence="4 5">W345</strain>
    </source>
</reference>
<feature type="region of interest" description="Disordered" evidence="2">
    <location>
        <begin position="137"/>
        <end position="166"/>
    </location>
</feature>
<accession>A0ABU2WJD2</accession>
<dbReference type="RefSeq" id="WP_311364743.1">
    <property type="nucleotide sequence ID" value="NZ_JAVRIC010000009.1"/>
</dbReference>
<dbReference type="InterPro" id="IPR011990">
    <property type="entry name" value="TPR-like_helical_dom_sf"/>
</dbReference>
<sequence>MKPPILPFCLAALVLASCAADDPRAEGLNVRAPYGSVAGQGAVASGSPGSSYSNMGRQSLAQGQPERAAYQFEEALKVNPFDPVALNNLAVAKAEQEDYHTAVDLLSRAARLAPDDVEIAANLARLRNWVNSEALSGVDSEDWSGQADLSALPPPPPDLWNPQVYR</sequence>
<feature type="repeat" description="TPR" evidence="1">
    <location>
        <begin position="83"/>
        <end position="116"/>
    </location>
</feature>
<keyword evidence="5" id="KW-1185">Reference proteome</keyword>
<dbReference type="Pfam" id="PF14559">
    <property type="entry name" value="TPR_19"/>
    <property type="match status" value="1"/>
</dbReference>